<evidence type="ECO:0000313" key="2">
    <source>
        <dbReference type="EMBL" id="KAH3782867.1"/>
    </source>
</evidence>
<dbReference type="EMBL" id="JAIWYP010000008">
    <property type="protein sequence ID" value="KAH3782867.1"/>
    <property type="molecule type" value="Genomic_DNA"/>
</dbReference>
<dbReference type="OrthoDB" id="6108093at2759"/>
<dbReference type="AlphaFoldDB" id="A0A9D4ERX2"/>
<dbReference type="InterPro" id="IPR005515">
    <property type="entry name" value="VOMI"/>
</dbReference>
<proteinExistence type="predicted"/>
<evidence type="ECO:0000256" key="1">
    <source>
        <dbReference type="SAM" id="SignalP"/>
    </source>
</evidence>
<evidence type="ECO:0000313" key="3">
    <source>
        <dbReference type="Proteomes" id="UP000828390"/>
    </source>
</evidence>
<organism evidence="2 3">
    <name type="scientific">Dreissena polymorpha</name>
    <name type="common">Zebra mussel</name>
    <name type="synonym">Mytilus polymorpha</name>
    <dbReference type="NCBI Taxonomy" id="45954"/>
    <lineage>
        <taxon>Eukaryota</taxon>
        <taxon>Metazoa</taxon>
        <taxon>Spiralia</taxon>
        <taxon>Lophotrochozoa</taxon>
        <taxon>Mollusca</taxon>
        <taxon>Bivalvia</taxon>
        <taxon>Autobranchia</taxon>
        <taxon>Heteroconchia</taxon>
        <taxon>Euheterodonta</taxon>
        <taxon>Imparidentia</taxon>
        <taxon>Neoheterodontei</taxon>
        <taxon>Myida</taxon>
        <taxon>Dreissenoidea</taxon>
        <taxon>Dreissenidae</taxon>
        <taxon>Dreissena</taxon>
    </lineage>
</organism>
<dbReference type="GO" id="GO:0005615">
    <property type="term" value="C:extracellular space"/>
    <property type="evidence" value="ECO:0007669"/>
    <property type="project" value="TreeGrafter"/>
</dbReference>
<dbReference type="Pfam" id="PF03762">
    <property type="entry name" value="VOMI"/>
    <property type="match status" value="1"/>
</dbReference>
<dbReference type="SUPFAM" id="SSF51092">
    <property type="entry name" value="Vitelline membrane outer protein-I (VMO-I)"/>
    <property type="match status" value="1"/>
</dbReference>
<evidence type="ECO:0008006" key="4">
    <source>
        <dbReference type="Google" id="ProtNLM"/>
    </source>
</evidence>
<name>A0A9D4ERX2_DREPO</name>
<dbReference type="PANTHER" id="PTHR18841">
    <property type="entry name" value="VITELLINE MEMBRANE OUTER LAYER PROTEIN I-RELATED"/>
    <property type="match status" value="1"/>
</dbReference>
<accession>A0A9D4ERX2</accession>
<dbReference type="InterPro" id="IPR036706">
    <property type="entry name" value="VOMI_sf"/>
</dbReference>
<reference evidence="2" key="2">
    <citation type="submission" date="2020-11" db="EMBL/GenBank/DDBJ databases">
        <authorList>
            <person name="McCartney M.A."/>
            <person name="Auch B."/>
            <person name="Kono T."/>
            <person name="Mallez S."/>
            <person name="Becker A."/>
            <person name="Gohl D.M."/>
            <person name="Silverstein K.A.T."/>
            <person name="Koren S."/>
            <person name="Bechman K.B."/>
            <person name="Herman A."/>
            <person name="Abrahante J.E."/>
            <person name="Garbe J."/>
        </authorList>
    </citation>
    <scope>NUCLEOTIDE SEQUENCE</scope>
    <source>
        <strain evidence="2">Duluth1</strain>
        <tissue evidence="2">Whole animal</tissue>
    </source>
</reference>
<comment type="caution">
    <text evidence="2">The sequence shown here is derived from an EMBL/GenBank/DDBJ whole genome shotgun (WGS) entry which is preliminary data.</text>
</comment>
<dbReference type="Proteomes" id="UP000828390">
    <property type="component" value="Unassembled WGS sequence"/>
</dbReference>
<keyword evidence="1" id="KW-0732">Signal</keyword>
<reference evidence="2" key="1">
    <citation type="journal article" date="2019" name="bioRxiv">
        <title>The Genome of the Zebra Mussel, Dreissena polymorpha: A Resource for Invasive Species Research.</title>
        <authorList>
            <person name="McCartney M.A."/>
            <person name="Auch B."/>
            <person name="Kono T."/>
            <person name="Mallez S."/>
            <person name="Zhang Y."/>
            <person name="Obille A."/>
            <person name="Becker A."/>
            <person name="Abrahante J.E."/>
            <person name="Garbe J."/>
            <person name="Badalamenti J.P."/>
            <person name="Herman A."/>
            <person name="Mangelson H."/>
            <person name="Liachko I."/>
            <person name="Sullivan S."/>
            <person name="Sone E.D."/>
            <person name="Koren S."/>
            <person name="Silverstein K.A.T."/>
            <person name="Beckman K.B."/>
            <person name="Gohl D.M."/>
        </authorList>
    </citation>
    <scope>NUCLEOTIDE SEQUENCE</scope>
    <source>
        <strain evidence="2">Duluth1</strain>
        <tissue evidence="2">Whole animal</tissue>
    </source>
</reference>
<sequence>MLRIYIFILVLCCAGHIYGYLLQDMQRNIVKIITSTSHGNFGDWHDRQFCVKSAYAFGLQIKVEQPVGRGDDTALNGVKLHCASRDETIHGSISSGVGQFGSWNSPTFCPSGQFMYKFRLKVESPQGTFGDDTTANDIVFECSRIDSRGCNLTTVFAEGGAQWGDWGDWSDACPVNSAFCGIQTRVEAPTSGSDDGFK</sequence>
<feature type="signal peptide" evidence="1">
    <location>
        <begin position="1"/>
        <end position="19"/>
    </location>
</feature>
<dbReference type="PANTHER" id="PTHR18841:SF0">
    <property type="entry name" value="VITELLINE MEMBRANE OUTER LAYER 1 HOMOLOG A-RELATED"/>
    <property type="match status" value="1"/>
</dbReference>
<dbReference type="Gene3D" id="2.100.10.20">
    <property type="entry name" value="Vitelline membrane outer layer protein I (VOMI)"/>
    <property type="match status" value="1"/>
</dbReference>
<keyword evidence="3" id="KW-1185">Reference proteome</keyword>
<feature type="chain" id="PRO_5038453033" description="Vitelline membrane outer layer protein 1" evidence="1">
    <location>
        <begin position="20"/>
        <end position="198"/>
    </location>
</feature>
<protein>
    <recommendedName>
        <fullName evidence="4">Vitelline membrane outer layer protein 1</fullName>
    </recommendedName>
</protein>
<gene>
    <name evidence="2" type="ORF">DPMN_160788</name>
</gene>